<dbReference type="GO" id="GO:0016831">
    <property type="term" value="F:carboxy-lyase activity"/>
    <property type="evidence" value="ECO:0007669"/>
    <property type="project" value="UniProtKB-KW"/>
</dbReference>
<keyword evidence="9" id="KW-1185">Reference proteome</keyword>
<keyword evidence="3" id="KW-0210">Decarboxylase</keyword>
<gene>
    <name evidence="8" type="ORF">HM131_00930</name>
</gene>
<reference evidence="8 9" key="1">
    <citation type="submission" date="2017-04" db="EMBL/GenBank/DDBJ databases">
        <title>The whole genome sequencing and assembly of Halobacillus mangrovi strain.</title>
        <authorList>
            <person name="Lee S.-J."/>
            <person name="Park M.-K."/>
            <person name="Kim J.-Y."/>
            <person name="Lee Y.-J."/>
            <person name="Yi H."/>
            <person name="Bahn Y.-S."/>
            <person name="Kim J.F."/>
            <person name="Lee D.-W."/>
        </authorList>
    </citation>
    <scope>NUCLEOTIDE SEQUENCE [LARGE SCALE GENOMIC DNA]</scope>
    <source>
        <strain evidence="8 9">KTB 131</strain>
    </source>
</reference>
<dbReference type="STRING" id="402384.HM131_00930"/>
<accession>A0A1W5ZQB0</accession>
<evidence type="ECO:0000256" key="4">
    <source>
        <dbReference type="ARBA" id="ARBA00022898"/>
    </source>
</evidence>
<dbReference type="SUPFAM" id="SSF53383">
    <property type="entry name" value="PLP-dependent transferases"/>
    <property type="match status" value="1"/>
</dbReference>
<dbReference type="Proteomes" id="UP000192527">
    <property type="component" value="Chromosome"/>
</dbReference>
<dbReference type="InterPro" id="IPR015424">
    <property type="entry name" value="PyrdxlP-dep_Trfase"/>
</dbReference>
<dbReference type="Gene3D" id="3.40.640.10">
    <property type="entry name" value="Type I PLP-dependent aspartate aminotransferase-like (Major domain)"/>
    <property type="match status" value="1"/>
</dbReference>
<evidence type="ECO:0000256" key="5">
    <source>
        <dbReference type="ARBA" id="ARBA00023239"/>
    </source>
</evidence>
<dbReference type="InterPro" id="IPR015421">
    <property type="entry name" value="PyrdxlP-dep_Trfase_major"/>
</dbReference>
<dbReference type="CDD" id="cd00615">
    <property type="entry name" value="Orn_deC_like"/>
    <property type="match status" value="1"/>
</dbReference>
<dbReference type="SUPFAM" id="SSF55904">
    <property type="entry name" value="Ornithine decarboxylase C-terminal domain"/>
    <property type="match status" value="1"/>
</dbReference>
<evidence type="ECO:0000256" key="3">
    <source>
        <dbReference type="ARBA" id="ARBA00022793"/>
    </source>
</evidence>
<dbReference type="Gene3D" id="3.90.105.10">
    <property type="entry name" value="Molybdopterin biosynthesis moea protein, domain 2"/>
    <property type="match status" value="1"/>
</dbReference>
<organism evidence="8 9">
    <name type="scientific">Halobacillus mangrovi</name>
    <dbReference type="NCBI Taxonomy" id="402384"/>
    <lineage>
        <taxon>Bacteria</taxon>
        <taxon>Bacillati</taxon>
        <taxon>Bacillota</taxon>
        <taxon>Bacilli</taxon>
        <taxon>Bacillales</taxon>
        <taxon>Bacillaceae</taxon>
        <taxon>Halobacillus</taxon>
    </lineage>
</organism>
<dbReference type="InterPro" id="IPR008286">
    <property type="entry name" value="Prn/Lys/Arg_de-COase_C"/>
</dbReference>
<keyword evidence="5" id="KW-0456">Lyase</keyword>
<sequence length="487" mass="54975">MREDNRKKVRTVSSQCKTPLYDALVENKKKNPLSFHVPGHKYGQVFSQRGKEDYSAILTIDATEINGLDDLHAPEGVINQAQKLAAAFFQCEHTYFLVNGTTSGNLAMLLSICGPGDDIIVQRNCHKSVLNGLELAGAKPIFIGPEYEEETKRYSKITLSAVRKALKTYPKARAIFLTYPDYFGRTYPLQQIIKEAHAQGIPVCIDEAHGVHFQLGDPFPPSALQLGADMVVQSAHKMAPAMTMASYLHVQGRRVNRMKIEHYLQMLQSSSPSYPLMASLDLARYYLAHWKEEKKRETLQFIEQIRSVFESYEGHWSVLPVTSYDDPLKMTLRIKKGTGFQVMKEFEKVDIHPEMAAFDQILFTFGLAPSLPVDRLKECLDKVDSQLKYEKNRATINIDQISFPEIETLVMQYSEMSGSTGKKTDWDGAVGKVSAEAVIPYPPGIPLLLKGERITDEHKKRVLSLVQKGARFQNKNIEQGIRVFKGE</sequence>
<proteinExistence type="inferred from homology"/>
<evidence type="ECO:0000313" key="9">
    <source>
        <dbReference type="Proteomes" id="UP000192527"/>
    </source>
</evidence>
<feature type="domain" description="Orn/Lys/Arg decarboxylases family 1 pyridoxal-P attachment site" evidence="6">
    <location>
        <begin position="18"/>
        <end position="322"/>
    </location>
</feature>
<dbReference type="EMBL" id="CP020772">
    <property type="protein sequence ID" value="ARI75479.1"/>
    <property type="molecule type" value="Genomic_DNA"/>
</dbReference>
<dbReference type="InterPro" id="IPR000310">
    <property type="entry name" value="Orn/Lys/Arg_deCO2ase_major_dom"/>
</dbReference>
<protein>
    <submittedName>
        <fullName evidence="8">Lysine decarboxylase</fullName>
    </submittedName>
</protein>
<keyword evidence="4" id="KW-0663">Pyridoxal phosphate</keyword>
<evidence type="ECO:0000256" key="1">
    <source>
        <dbReference type="ARBA" id="ARBA00001933"/>
    </source>
</evidence>
<name>A0A1W5ZQB0_9BACI</name>
<dbReference type="PANTHER" id="PTHR43277:SF3">
    <property type="entry name" value="DECARBOXYLASE, PUTATIVE-RELATED"/>
    <property type="match status" value="1"/>
</dbReference>
<evidence type="ECO:0000313" key="8">
    <source>
        <dbReference type="EMBL" id="ARI75479.1"/>
    </source>
</evidence>
<dbReference type="KEGG" id="hmn:HM131_00930"/>
<dbReference type="InterPro" id="IPR036633">
    <property type="entry name" value="Prn/Lys/Arg_de-COase_C_sf"/>
</dbReference>
<dbReference type="Pfam" id="PF01276">
    <property type="entry name" value="OKR_DC_1"/>
    <property type="match status" value="1"/>
</dbReference>
<dbReference type="Pfam" id="PF03711">
    <property type="entry name" value="OKR_DC_1_C"/>
    <property type="match status" value="1"/>
</dbReference>
<evidence type="ECO:0000259" key="7">
    <source>
        <dbReference type="Pfam" id="PF03711"/>
    </source>
</evidence>
<comment type="similarity">
    <text evidence="2">Belongs to the Orn/Lys/Arg decarboxylase class-I family.</text>
</comment>
<feature type="domain" description="Orn/Lys/Arg decarboxylase C-terminal" evidence="7">
    <location>
        <begin position="420"/>
        <end position="462"/>
    </location>
</feature>
<evidence type="ECO:0000259" key="6">
    <source>
        <dbReference type="Pfam" id="PF01276"/>
    </source>
</evidence>
<evidence type="ECO:0000256" key="2">
    <source>
        <dbReference type="ARBA" id="ARBA00010671"/>
    </source>
</evidence>
<dbReference type="AlphaFoldDB" id="A0A1W5ZQB0"/>
<dbReference type="InterPro" id="IPR052357">
    <property type="entry name" value="Orn_Lys_Arg_decarboxylase-I"/>
</dbReference>
<dbReference type="PANTHER" id="PTHR43277">
    <property type="entry name" value="ARGININE DECARBOXYLASE"/>
    <property type="match status" value="1"/>
</dbReference>
<comment type="cofactor">
    <cofactor evidence="1">
        <name>pyridoxal 5'-phosphate</name>
        <dbReference type="ChEBI" id="CHEBI:597326"/>
    </cofactor>
</comment>